<dbReference type="SUPFAM" id="SSF51306">
    <property type="entry name" value="LexA/Signal peptidase"/>
    <property type="match status" value="1"/>
</dbReference>
<dbReference type="PROSITE" id="PS50943">
    <property type="entry name" value="HTH_CROC1"/>
    <property type="match status" value="1"/>
</dbReference>
<dbReference type="GO" id="GO:0003677">
    <property type="term" value="F:DNA binding"/>
    <property type="evidence" value="ECO:0007669"/>
    <property type="project" value="UniProtKB-KW"/>
</dbReference>
<gene>
    <name evidence="5" type="ORF">CIAN88_15525</name>
</gene>
<accession>A0A099I651</accession>
<dbReference type="EMBL" id="JQIF01000072">
    <property type="protein sequence ID" value="KGJ52343.1"/>
    <property type="molecule type" value="Genomic_DNA"/>
</dbReference>
<dbReference type="Pfam" id="PF00717">
    <property type="entry name" value="Peptidase_S24"/>
    <property type="match status" value="1"/>
</dbReference>
<name>A0A099I651_CLOIN</name>
<dbReference type="RefSeq" id="WP_044906457.1">
    <property type="nucleotide sequence ID" value="NZ_JQIF01000072.1"/>
</dbReference>
<dbReference type="Gene3D" id="2.10.109.10">
    <property type="entry name" value="Umud Fragment, subunit A"/>
    <property type="match status" value="1"/>
</dbReference>
<protein>
    <recommendedName>
        <fullName evidence="4">HTH cro/C1-type domain-containing protein</fullName>
    </recommendedName>
</protein>
<dbReference type="Proteomes" id="UP000030008">
    <property type="component" value="Unassembled WGS sequence"/>
</dbReference>
<sequence length="242" mass="27214">MSLEDELRELIINKYRSIRQFSIEANIPATTIQSMLNSGIQNAGVKKVMRICDILGLETDALADGYIKEKVVNSNSITVNELNLIKKYRALDEHGKDMVDTVLQKEYERRTEHAKEFIMLQPPLLVPYYGHVASAGTGQYVFDDIPPEMIEIENEMDNMHVDFAIGVNGDSMKPTYHDGDTLLIKKQSEICVGEIGIFMINGEAFVKELGDGVLISHNKKYKDIHINDSVICLGKVISKHIS</sequence>
<keyword evidence="1" id="KW-0805">Transcription regulation</keyword>
<keyword evidence="3" id="KW-0804">Transcription</keyword>
<evidence type="ECO:0000256" key="2">
    <source>
        <dbReference type="ARBA" id="ARBA00023125"/>
    </source>
</evidence>
<keyword evidence="2" id="KW-0238">DNA-binding</keyword>
<dbReference type="Gene3D" id="1.10.260.40">
    <property type="entry name" value="lambda repressor-like DNA-binding domains"/>
    <property type="match status" value="1"/>
</dbReference>
<dbReference type="PANTHER" id="PTHR40661:SF1">
    <property type="entry name" value="HTH CRO_C1-TYPE DOMAIN-CONTAINING PROTEIN"/>
    <property type="match status" value="1"/>
</dbReference>
<evidence type="ECO:0000259" key="4">
    <source>
        <dbReference type="PROSITE" id="PS50943"/>
    </source>
</evidence>
<comment type="caution">
    <text evidence="5">The sequence shown here is derived from an EMBL/GenBank/DDBJ whole genome shotgun (WGS) entry which is preliminary data.</text>
</comment>
<dbReference type="CDD" id="cd06529">
    <property type="entry name" value="S24_LexA-like"/>
    <property type="match status" value="1"/>
</dbReference>
<dbReference type="AlphaFoldDB" id="A0A099I651"/>
<dbReference type="InterPro" id="IPR010982">
    <property type="entry name" value="Lambda_DNA-bd_dom_sf"/>
</dbReference>
<proteinExistence type="predicted"/>
<evidence type="ECO:0000256" key="1">
    <source>
        <dbReference type="ARBA" id="ARBA00023015"/>
    </source>
</evidence>
<evidence type="ECO:0000313" key="6">
    <source>
        <dbReference type="Proteomes" id="UP000030008"/>
    </source>
</evidence>
<dbReference type="InterPro" id="IPR001387">
    <property type="entry name" value="Cro/C1-type_HTH"/>
</dbReference>
<evidence type="ECO:0000313" key="5">
    <source>
        <dbReference type="EMBL" id="KGJ52343.1"/>
    </source>
</evidence>
<dbReference type="InterPro" id="IPR039418">
    <property type="entry name" value="LexA-like"/>
</dbReference>
<dbReference type="InterPro" id="IPR036286">
    <property type="entry name" value="LexA/Signal_pep-like_sf"/>
</dbReference>
<organism evidence="5 6">
    <name type="scientific">Clostridium innocuum</name>
    <dbReference type="NCBI Taxonomy" id="1522"/>
    <lineage>
        <taxon>Bacteria</taxon>
        <taxon>Bacillati</taxon>
        <taxon>Bacillota</taxon>
        <taxon>Clostridia</taxon>
        <taxon>Eubacteriales</taxon>
        <taxon>Clostridiaceae</taxon>
        <taxon>Clostridium</taxon>
    </lineage>
</organism>
<feature type="domain" description="HTH cro/C1-type" evidence="4">
    <location>
        <begin position="7"/>
        <end position="62"/>
    </location>
</feature>
<dbReference type="PANTHER" id="PTHR40661">
    <property type="match status" value="1"/>
</dbReference>
<reference evidence="5 6" key="1">
    <citation type="submission" date="2014-08" db="EMBL/GenBank/DDBJ databases">
        <title>Clostridium innocuum, an unnegligible vancomycin-resistant pathogen causing extra-intestinal infections.</title>
        <authorList>
            <person name="Feng Y."/>
            <person name="Chiu C.-H."/>
        </authorList>
    </citation>
    <scope>NUCLEOTIDE SEQUENCE [LARGE SCALE GENOMIC DNA]</scope>
    <source>
        <strain evidence="5 6">AN88</strain>
    </source>
</reference>
<dbReference type="InterPro" id="IPR015927">
    <property type="entry name" value="Peptidase_S24_S26A/B/C"/>
</dbReference>
<evidence type="ECO:0000256" key="3">
    <source>
        <dbReference type="ARBA" id="ARBA00023163"/>
    </source>
</evidence>